<evidence type="ECO:0000313" key="2">
    <source>
        <dbReference type="Proteomes" id="UP000827872"/>
    </source>
</evidence>
<name>A0ACB8FER7_9SAUR</name>
<proteinExistence type="predicted"/>
<dbReference type="Proteomes" id="UP000827872">
    <property type="component" value="Linkage Group LG04"/>
</dbReference>
<comment type="caution">
    <text evidence="1">The sequence shown here is derived from an EMBL/GenBank/DDBJ whole genome shotgun (WGS) entry which is preliminary data.</text>
</comment>
<evidence type="ECO:0000313" key="1">
    <source>
        <dbReference type="EMBL" id="KAH8004005.1"/>
    </source>
</evidence>
<sequence>MAGKDGTTSGSLTGDPDEGKGLVPDKDEEPCDPDSGDEKDALIPDRHDPSLGAARNTSGEESVGSPYACVPSQQAGWGAKATGQCASTWLMQPIDQNIYSEWDPVAQSEWSRAQVRAGAWAPERGAVAWWRERDEMRQEIHFLRCNMELLLAHAEAAEQDRQDPLQLLPPQPPEGEQLVPALPNDKPPGQLGPLGLPGPQQPQAPQRQRRVKAHFDRTMEKLPYFLVQFEDPFEEEKAWVRLRQIRQGSQSVSEYVSEFRQLAGVVQDWPEQRDFREGLHPEVAQWAMVTAELTSLAGWYTWAGKAEIRLWRVQLLKQRDNPLPASPHPLLEGTCPARSGKEAKQLLYAQRRRWLGLCLSCGGEGHKAAVGPSKKSDSPVGPTGGAATTRTTLGPGKKSPFKKGAGLQVALREASSTPEEVGGPKSSKELAGKDSDLA</sequence>
<protein>
    <submittedName>
        <fullName evidence="1">Uncharacterized protein</fullName>
    </submittedName>
</protein>
<gene>
    <name evidence="1" type="ORF">K3G42_001429</name>
</gene>
<organism evidence="1 2">
    <name type="scientific">Sphaerodactylus townsendi</name>
    <dbReference type="NCBI Taxonomy" id="933632"/>
    <lineage>
        <taxon>Eukaryota</taxon>
        <taxon>Metazoa</taxon>
        <taxon>Chordata</taxon>
        <taxon>Craniata</taxon>
        <taxon>Vertebrata</taxon>
        <taxon>Euteleostomi</taxon>
        <taxon>Lepidosauria</taxon>
        <taxon>Squamata</taxon>
        <taxon>Bifurcata</taxon>
        <taxon>Gekkota</taxon>
        <taxon>Sphaerodactylidae</taxon>
        <taxon>Sphaerodactylus</taxon>
    </lineage>
</organism>
<keyword evidence="2" id="KW-1185">Reference proteome</keyword>
<dbReference type="EMBL" id="CM037617">
    <property type="protein sequence ID" value="KAH8004005.1"/>
    <property type="molecule type" value="Genomic_DNA"/>
</dbReference>
<reference evidence="1" key="1">
    <citation type="submission" date="2021-08" db="EMBL/GenBank/DDBJ databases">
        <title>The first chromosome-level gecko genome reveals the dynamic sex chromosomes of Neotropical dwarf geckos (Sphaerodactylidae: Sphaerodactylus).</title>
        <authorList>
            <person name="Pinto B.J."/>
            <person name="Keating S.E."/>
            <person name="Gamble T."/>
        </authorList>
    </citation>
    <scope>NUCLEOTIDE SEQUENCE</scope>
    <source>
        <strain evidence="1">TG3544</strain>
    </source>
</reference>
<accession>A0ACB8FER7</accession>